<evidence type="ECO:0000313" key="2">
    <source>
        <dbReference type="WBParaSite" id="ES5_v2.g8481.t1"/>
    </source>
</evidence>
<dbReference type="WBParaSite" id="ES5_v2.g8481.t1">
    <property type="protein sequence ID" value="ES5_v2.g8481.t1"/>
    <property type="gene ID" value="ES5_v2.g8481"/>
</dbReference>
<protein>
    <submittedName>
        <fullName evidence="2">V-type proton ATPase subunit C</fullName>
    </submittedName>
</protein>
<reference evidence="2" key="1">
    <citation type="submission" date="2022-11" db="UniProtKB">
        <authorList>
            <consortium name="WormBaseParasite"/>
        </authorList>
    </citation>
    <scope>IDENTIFICATION</scope>
</reference>
<name>A0AC34GUF6_9BILA</name>
<dbReference type="Proteomes" id="UP000887579">
    <property type="component" value="Unplaced"/>
</dbReference>
<evidence type="ECO:0000313" key="1">
    <source>
        <dbReference type="Proteomes" id="UP000887579"/>
    </source>
</evidence>
<accession>A0AC34GUF6</accession>
<proteinExistence type="predicted"/>
<sequence length="331" mass="37667">MSSAAATHEIWIVSAPGDKTPQDTWEKLNSSTGSISTNNKFNIPDLKVGTLDQLVGLSDDLSKLDSAAEQTTRKLVQYFGEVLEEREKLHDNLLIGNRDMHTYLTKFQWESAKYPLKQSLKVLSEIIGKQITQIDNDFKTKAAHYNNLKNTLASIDRKATGSLVTKDISDLVKADDFVKDSEYLQTIVVVVPKIIVRDFVYDEQSLKAGKNERDKLLQEKQRQYAQLVRWLKINFGEIFIAYIHIKALRAFVESVLRYGLPVNFQAVIMEPHKGASKKLRLELNKLYNHLDGSAAGPIDTFDDAPTLMSLGVNDYFPYVFLKLHLDFVERR</sequence>
<organism evidence="1 2">
    <name type="scientific">Panagrolaimus sp. ES5</name>
    <dbReference type="NCBI Taxonomy" id="591445"/>
    <lineage>
        <taxon>Eukaryota</taxon>
        <taxon>Metazoa</taxon>
        <taxon>Ecdysozoa</taxon>
        <taxon>Nematoda</taxon>
        <taxon>Chromadorea</taxon>
        <taxon>Rhabditida</taxon>
        <taxon>Tylenchina</taxon>
        <taxon>Panagrolaimomorpha</taxon>
        <taxon>Panagrolaimoidea</taxon>
        <taxon>Panagrolaimidae</taxon>
        <taxon>Panagrolaimus</taxon>
    </lineage>
</organism>